<evidence type="ECO:0000313" key="1">
    <source>
        <dbReference type="EMBL" id="WCR12511.1"/>
    </source>
</evidence>
<dbReference type="EMBL" id="CP067134">
    <property type="protein sequence ID" value="WCR12511.1"/>
    <property type="molecule type" value="Genomic_DNA"/>
</dbReference>
<proteinExistence type="predicted"/>
<dbReference type="InterPro" id="IPR045389">
    <property type="entry name" value="DUF6522"/>
</dbReference>
<gene>
    <name evidence="1" type="ORF">JHW45_07075</name>
</gene>
<dbReference type="Proteomes" id="UP001218412">
    <property type="component" value="Chromosome"/>
</dbReference>
<organism evidence="1 2">
    <name type="scientific">Paracoccus stylophorae</name>
    <dbReference type="NCBI Taxonomy" id="659350"/>
    <lineage>
        <taxon>Bacteria</taxon>
        <taxon>Pseudomonadati</taxon>
        <taxon>Pseudomonadota</taxon>
        <taxon>Alphaproteobacteria</taxon>
        <taxon>Rhodobacterales</taxon>
        <taxon>Paracoccaceae</taxon>
        <taxon>Paracoccus</taxon>
    </lineage>
</organism>
<sequence>MAFDNGSPVVDADAIAPLLGIEVDELRRGLQQGQITTGVERGEAEDEGRFRLTFVSAQWRLRLTCDADGNVLSVSRVQRGAPTRLTPHD</sequence>
<protein>
    <recommendedName>
        <fullName evidence="3">Halobacterial output domain-containing protein</fullName>
    </recommendedName>
</protein>
<dbReference type="Pfam" id="PF20132">
    <property type="entry name" value="DUF6522"/>
    <property type="match status" value="1"/>
</dbReference>
<keyword evidence="2" id="KW-1185">Reference proteome</keyword>
<reference evidence="1 2" key="1">
    <citation type="submission" date="2021-01" db="EMBL/GenBank/DDBJ databases">
        <title>Biogeographic distribution of Paracoccus.</title>
        <authorList>
            <person name="Hollensteiner J."/>
            <person name="Leineberger J."/>
            <person name="Brinkhoff T."/>
            <person name="Daniel R."/>
        </authorList>
    </citation>
    <scope>NUCLEOTIDE SEQUENCE [LARGE SCALE GENOMIC DNA]</scope>
    <source>
        <strain evidence="1 2">LMG25392</strain>
    </source>
</reference>
<evidence type="ECO:0000313" key="2">
    <source>
        <dbReference type="Proteomes" id="UP001218412"/>
    </source>
</evidence>
<name>A0ABY7SZP2_9RHOB</name>
<accession>A0ABY7SZP2</accession>
<evidence type="ECO:0008006" key="3">
    <source>
        <dbReference type="Google" id="ProtNLM"/>
    </source>
</evidence>